<keyword evidence="4" id="KW-0678">Repressor</keyword>
<dbReference type="CDD" id="cd02440">
    <property type="entry name" value="AdoMet_MTases"/>
    <property type="match status" value="1"/>
</dbReference>
<comment type="function">
    <text evidence="13">Probable methyltransferase required to silence rDNA.</text>
</comment>
<evidence type="ECO:0000256" key="13">
    <source>
        <dbReference type="RuleBase" id="RU365074"/>
    </source>
</evidence>
<evidence type="ECO:0000256" key="8">
    <source>
        <dbReference type="ARBA" id="ARBA00022691"/>
    </source>
</evidence>
<evidence type="ECO:0000256" key="6">
    <source>
        <dbReference type="ARBA" id="ARBA00022603"/>
    </source>
</evidence>
<comment type="caution">
    <text evidence="15">The sequence shown here is derived from an EMBL/GenBank/DDBJ whole genome shotgun (WGS) entry which is preliminary data.</text>
</comment>
<comment type="similarity">
    <text evidence="2 13">Belongs to the methyltransferase superfamily. RRP8 family.</text>
</comment>
<keyword evidence="11" id="KW-0804">Transcription</keyword>
<keyword evidence="5 13" id="KW-0698">rRNA processing</keyword>
<evidence type="ECO:0000256" key="14">
    <source>
        <dbReference type="SAM" id="MobiDB-lite"/>
    </source>
</evidence>
<dbReference type="AlphaFoldDB" id="A0A328D2D2"/>
<keyword evidence="10" id="KW-0805">Transcription regulation</keyword>
<dbReference type="GO" id="GO:0005730">
    <property type="term" value="C:nucleolus"/>
    <property type="evidence" value="ECO:0007669"/>
    <property type="project" value="UniProtKB-SubCell"/>
</dbReference>
<evidence type="ECO:0000256" key="10">
    <source>
        <dbReference type="ARBA" id="ARBA00023015"/>
    </source>
</evidence>
<evidence type="ECO:0000313" key="16">
    <source>
        <dbReference type="Proteomes" id="UP000249390"/>
    </source>
</evidence>
<dbReference type="Gene3D" id="1.10.10.2150">
    <property type="entry name" value="Ribosomal RNA-processing protein 8, N-terminal domain"/>
    <property type="match status" value="1"/>
</dbReference>
<keyword evidence="7 13" id="KW-0808">Transferase</keyword>
<evidence type="ECO:0000256" key="4">
    <source>
        <dbReference type="ARBA" id="ARBA00022491"/>
    </source>
</evidence>
<dbReference type="Proteomes" id="UP000249390">
    <property type="component" value="Unassembled WGS sequence"/>
</dbReference>
<dbReference type="InterPro" id="IPR007823">
    <property type="entry name" value="RRP8"/>
</dbReference>
<name>A0A328D2D2_9ASTE</name>
<keyword evidence="9" id="KW-0156">Chromatin regulator</keyword>
<evidence type="ECO:0000256" key="11">
    <source>
        <dbReference type="ARBA" id="ARBA00023163"/>
    </source>
</evidence>
<dbReference type="Gene3D" id="3.40.50.150">
    <property type="entry name" value="Vaccinia Virus protein VP39"/>
    <property type="match status" value="1"/>
</dbReference>
<feature type="compositionally biased region" description="Basic and acidic residues" evidence="14">
    <location>
        <begin position="1"/>
        <end position="10"/>
    </location>
</feature>
<dbReference type="GO" id="GO:0006325">
    <property type="term" value="P:chromatin organization"/>
    <property type="evidence" value="ECO:0007669"/>
    <property type="project" value="UniProtKB-KW"/>
</dbReference>
<organism evidence="15 16">
    <name type="scientific">Cuscuta australis</name>
    <dbReference type="NCBI Taxonomy" id="267555"/>
    <lineage>
        <taxon>Eukaryota</taxon>
        <taxon>Viridiplantae</taxon>
        <taxon>Streptophyta</taxon>
        <taxon>Embryophyta</taxon>
        <taxon>Tracheophyta</taxon>
        <taxon>Spermatophyta</taxon>
        <taxon>Magnoliopsida</taxon>
        <taxon>eudicotyledons</taxon>
        <taxon>Gunneridae</taxon>
        <taxon>Pentapetalae</taxon>
        <taxon>asterids</taxon>
        <taxon>lamiids</taxon>
        <taxon>Solanales</taxon>
        <taxon>Convolvulaceae</taxon>
        <taxon>Cuscuteae</taxon>
        <taxon>Cuscuta</taxon>
        <taxon>Cuscuta subgen. Grammica</taxon>
        <taxon>Cuscuta sect. Cleistogrammica</taxon>
    </lineage>
</organism>
<dbReference type="InterPro" id="IPR042036">
    <property type="entry name" value="RRP8_N"/>
</dbReference>
<proteinExistence type="inferred from homology"/>
<evidence type="ECO:0000256" key="5">
    <source>
        <dbReference type="ARBA" id="ARBA00022552"/>
    </source>
</evidence>
<keyword evidence="12 13" id="KW-0539">Nucleus</keyword>
<dbReference type="FunFam" id="1.10.10.2150:FF:000001">
    <property type="entry name" value="Ribosomal RNA-processing protein 8"/>
    <property type="match status" value="1"/>
</dbReference>
<gene>
    <name evidence="15" type="ORF">DM860_008102</name>
</gene>
<keyword evidence="8 13" id="KW-0949">S-adenosyl-L-methionine</keyword>
<dbReference type="SUPFAM" id="SSF53335">
    <property type="entry name" value="S-adenosyl-L-methionine-dependent methyltransferases"/>
    <property type="match status" value="1"/>
</dbReference>
<evidence type="ECO:0000256" key="9">
    <source>
        <dbReference type="ARBA" id="ARBA00022853"/>
    </source>
</evidence>
<dbReference type="GO" id="GO:0006364">
    <property type="term" value="P:rRNA processing"/>
    <property type="evidence" value="ECO:0007669"/>
    <property type="project" value="UniProtKB-UniRule"/>
</dbReference>
<keyword evidence="6 13" id="KW-0489">Methyltransferase</keyword>
<feature type="compositionally biased region" description="Basic residues" evidence="14">
    <location>
        <begin position="11"/>
        <end position="22"/>
    </location>
</feature>
<evidence type="ECO:0000256" key="1">
    <source>
        <dbReference type="ARBA" id="ARBA00004604"/>
    </source>
</evidence>
<dbReference type="InterPro" id="IPR029063">
    <property type="entry name" value="SAM-dependent_MTases_sf"/>
</dbReference>
<evidence type="ECO:0000256" key="3">
    <source>
        <dbReference type="ARBA" id="ARBA00020203"/>
    </source>
</evidence>
<evidence type="ECO:0000256" key="2">
    <source>
        <dbReference type="ARBA" id="ARBA00006301"/>
    </source>
</evidence>
<sequence>MGGAVKEERRNRKRKREKQRRKPAADSSLLPTGDKNKPVAATLISVSRSKTISKPNNTSSFIDKMRARLSGGHFRMINQKLYTCSGDAALDYFKEDPQLFSVYHAGYQEQMSHWPEQPVNIIIKWIKDHDPSLVVADFGCGDARLSRNVKNKVFSIDLVSHDPSIIACDMANTPLDSSSVDVAVFCLSLMGINYPSYLQEAHRVLKPSGWLLIAEVKSRLDPNTGGADPGKFIKAVCDLGYSCVKKDFSNKMFALFYFKKKKDKQNVEGRKIDWPELKPCMYKRR</sequence>
<dbReference type="EC" id="2.1.1.-" evidence="13"/>
<dbReference type="GO" id="GO:0032259">
    <property type="term" value="P:methylation"/>
    <property type="evidence" value="ECO:0007669"/>
    <property type="project" value="UniProtKB-KW"/>
</dbReference>
<dbReference type="EMBL" id="NQVE01000195">
    <property type="protein sequence ID" value="RAL39962.1"/>
    <property type="molecule type" value="Genomic_DNA"/>
</dbReference>
<accession>A0A328D2D2</accession>
<keyword evidence="16" id="KW-1185">Reference proteome</keyword>
<dbReference type="PANTHER" id="PTHR12787:SF0">
    <property type="entry name" value="RIBOSOMAL RNA-PROCESSING PROTEIN 8"/>
    <property type="match status" value="1"/>
</dbReference>
<dbReference type="Pfam" id="PF05148">
    <property type="entry name" value="Methyltransf_8"/>
    <property type="match status" value="1"/>
</dbReference>
<evidence type="ECO:0000313" key="15">
    <source>
        <dbReference type="EMBL" id="RAL39962.1"/>
    </source>
</evidence>
<dbReference type="PANTHER" id="PTHR12787">
    <property type="entry name" value="RIBOSOMAL RNA-PROCESSING PROTEIN 8"/>
    <property type="match status" value="1"/>
</dbReference>
<feature type="region of interest" description="Disordered" evidence="14">
    <location>
        <begin position="1"/>
        <end position="36"/>
    </location>
</feature>
<dbReference type="FunFam" id="3.40.50.150:FF:000068">
    <property type="entry name" value="Ribosomal RNA-processing protein 8"/>
    <property type="match status" value="1"/>
</dbReference>
<evidence type="ECO:0000256" key="7">
    <source>
        <dbReference type="ARBA" id="ARBA00022679"/>
    </source>
</evidence>
<comment type="subcellular location">
    <subcellularLocation>
        <location evidence="1 13">Nucleus</location>
        <location evidence="1 13">Nucleolus</location>
    </subcellularLocation>
</comment>
<evidence type="ECO:0000256" key="12">
    <source>
        <dbReference type="ARBA" id="ARBA00023242"/>
    </source>
</evidence>
<reference evidence="15 16" key="1">
    <citation type="submission" date="2018-06" db="EMBL/GenBank/DDBJ databases">
        <title>The Genome of Cuscuta australis (Dodder) Provides Insight into the Evolution of Plant Parasitism.</title>
        <authorList>
            <person name="Liu H."/>
        </authorList>
    </citation>
    <scope>NUCLEOTIDE SEQUENCE [LARGE SCALE GENOMIC DNA]</scope>
    <source>
        <strain evidence="16">cv. Yunnan</strain>
        <tissue evidence="15">Vines</tissue>
    </source>
</reference>
<dbReference type="GO" id="GO:0008168">
    <property type="term" value="F:methyltransferase activity"/>
    <property type="evidence" value="ECO:0007669"/>
    <property type="project" value="UniProtKB-KW"/>
</dbReference>
<protein>
    <recommendedName>
        <fullName evidence="3 13">Ribosomal RNA-processing protein 8</fullName>
        <ecNumber evidence="13">2.1.1.-</ecNumber>
    </recommendedName>
</protein>